<keyword evidence="4" id="KW-1185">Reference proteome</keyword>
<keyword evidence="1" id="KW-0812">Transmembrane</keyword>
<feature type="non-terminal residue" evidence="3">
    <location>
        <position position="1"/>
    </location>
</feature>
<feature type="transmembrane region" description="Helical" evidence="1">
    <location>
        <begin position="279"/>
        <end position="297"/>
    </location>
</feature>
<feature type="signal peptide" evidence="2">
    <location>
        <begin position="1"/>
        <end position="19"/>
    </location>
</feature>
<feature type="transmembrane region" description="Helical" evidence="1">
    <location>
        <begin position="140"/>
        <end position="160"/>
    </location>
</feature>
<keyword evidence="1" id="KW-1133">Transmembrane helix</keyword>
<protein>
    <submittedName>
        <fullName evidence="3">Uncharacterized protein</fullName>
    </submittedName>
</protein>
<feature type="transmembrane region" description="Helical" evidence="1">
    <location>
        <begin position="185"/>
        <end position="205"/>
    </location>
</feature>
<evidence type="ECO:0000256" key="2">
    <source>
        <dbReference type="SAM" id="SignalP"/>
    </source>
</evidence>
<organism evidence="3 4">
    <name type="scientific">Trichodelitschia bisporula</name>
    <dbReference type="NCBI Taxonomy" id="703511"/>
    <lineage>
        <taxon>Eukaryota</taxon>
        <taxon>Fungi</taxon>
        <taxon>Dikarya</taxon>
        <taxon>Ascomycota</taxon>
        <taxon>Pezizomycotina</taxon>
        <taxon>Dothideomycetes</taxon>
        <taxon>Dothideomycetes incertae sedis</taxon>
        <taxon>Phaeotrichales</taxon>
        <taxon>Phaeotrichaceae</taxon>
        <taxon>Trichodelitschia</taxon>
    </lineage>
</organism>
<feature type="transmembrane region" description="Helical" evidence="1">
    <location>
        <begin position="90"/>
        <end position="113"/>
    </location>
</feature>
<dbReference type="Proteomes" id="UP000799640">
    <property type="component" value="Unassembled WGS sequence"/>
</dbReference>
<feature type="transmembrane region" description="Helical" evidence="1">
    <location>
        <begin position="248"/>
        <end position="267"/>
    </location>
</feature>
<feature type="non-terminal residue" evidence="3">
    <location>
        <position position="298"/>
    </location>
</feature>
<evidence type="ECO:0000313" key="3">
    <source>
        <dbReference type="EMBL" id="KAF2403673.1"/>
    </source>
</evidence>
<dbReference type="AlphaFoldDB" id="A0A6G1I5U4"/>
<dbReference type="OrthoDB" id="5394254at2759"/>
<dbReference type="EMBL" id="ML996689">
    <property type="protein sequence ID" value="KAF2403673.1"/>
    <property type="molecule type" value="Genomic_DNA"/>
</dbReference>
<feature type="chain" id="PRO_5026152057" evidence="2">
    <location>
        <begin position="20"/>
        <end position="298"/>
    </location>
</feature>
<proteinExistence type="predicted"/>
<sequence>PSALRFVLAVILSFGTSYALYTFGAPYTAGELSAVSRRVVELEEVLAFPAWRIVELGVGWLAGYDDYDVAALIILTRLPYYFLLNTFYEVSLTTSALALTFDVVSAALPFTFLRKRHLEHVSSAPKSAVPNQGVINNKTIFGLTSLLSSSLYTIVLYASFRTWLPVFVATHFHDLPTLELAHSRGYVDLLPLFVPLGWAAFAFLFSPSAGAQNNLGDARAAAFNPATASMWDHIVHNAWGWEKGTRVLISRTVVIGILVGVGTWVRVWGTVEGAESLGALGWAALWAGAGALNAAAVG</sequence>
<accession>A0A6G1I5U4</accession>
<gene>
    <name evidence="3" type="ORF">EJ06DRAFT_450500</name>
</gene>
<keyword evidence="2" id="KW-0732">Signal</keyword>
<evidence type="ECO:0000313" key="4">
    <source>
        <dbReference type="Proteomes" id="UP000799640"/>
    </source>
</evidence>
<reference evidence="3" key="1">
    <citation type="journal article" date="2020" name="Stud. Mycol.">
        <title>101 Dothideomycetes genomes: a test case for predicting lifestyles and emergence of pathogens.</title>
        <authorList>
            <person name="Haridas S."/>
            <person name="Albert R."/>
            <person name="Binder M."/>
            <person name="Bloem J."/>
            <person name="Labutti K."/>
            <person name="Salamov A."/>
            <person name="Andreopoulos B."/>
            <person name="Baker S."/>
            <person name="Barry K."/>
            <person name="Bills G."/>
            <person name="Bluhm B."/>
            <person name="Cannon C."/>
            <person name="Castanera R."/>
            <person name="Culley D."/>
            <person name="Daum C."/>
            <person name="Ezra D."/>
            <person name="Gonzalez J."/>
            <person name="Henrissat B."/>
            <person name="Kuo A."/>
            <person name="Liang C."/>
            <person name="Lipzen A."/>
            <person name="Lutzoni F."/>
            <person name="Magnuson J."/>
            <person name="Mondo S."/>
            <person name="Nolan M."/>
            <person name="Ohm R."/>
            <person name="Pangilinan J."/>
            <person name="Park H.-J."/>
            <person name="Ramirez L."/>
            <person name="Alfaro M."/>
            <person name="Sun H."/>
            <person name="Tritt A."/>
            <person name="Yoshinaga Y."/>
            <person name="Zwiers L.-H."/>
            <person name="Turgeon B."/>
            <person name="Goodwin S."/>
            <person name="Spatafora J."/>
            <person name="Crous P."/>
            <person name="Grigoriev I."/>
        </authorList>
    </citation>
    <scope>NUCLEOTIDE SEQUENCE</scope>
    <source>
        <strain evidence="3">CBS 262.69</strain>
    </source>
</reference>
<keyword evidence="1" id="KW-0472">Membrane</keyword>
<name>A0A6G1I5U4_9PEZI</name>
<evidence type="ECO:0000256" key="1">
    <source>
        <dbReference type="SAM" id="Phobius"/>
    </source>
</evidence>